<evidence type="ECO:0000313" key="3">
    <source>
        <dbReference type="Proteomes" id="UP000182241"/>
    </source>
</evidence>
<organism evidence="2 3">
    <name type="scientific">Tsukamurella tyrosinosolvens</name>
    <dbReference type="NCBI Taxonomy" id="57704"/>
    <lineage>
        <taxon>Bacteria</taxon>
        <taxon>Bacillati</taxon>
        <taxon>Actinomycetota</taxon>
        <taxon>Actinomycetes</taxon>
        <taxon>Mycobacteriales</taxon>
        <taxon>Tsukamurellaceae</taxon>
        <taxon>Tsukamurella</taxon>
    </lineage>
</organism>
<accession>A0A1H5AU38</accession>
<dbReference type="PANTHER" id="PTHR11079:SF179">
    <property type="entry name" value="TRNA(ADENINE(34)) DEAMINASE, CHLOROPLASTIC"/>
    <property type="match status" value="1"/>
</dbReference>
<dbReference type="PROSITE" id="PS51747">
    <property type="entry name" value="CYT_DCMP_DEAMINASES_2"/>
    <property type="match status" value="1"/>
</dbReference>
<dbReference type="SUPFAM" id="SSF53927">
    <property type="entry name" value="Cytidine deaminase-like"/>
    <property type="match status" value="1"/>
</dbReference>
<dbReference type="GO" id="GO:0003824">
    <property type="term" value="F:catalytic activity"/>
    <property type="evidence" value="ECO:0007669"/>
    <property type="project" value="InterPro"/>
</dbReference>
<gene>
    <name evidence="2" type="ORF">SAMN04489793_5000</name>
</gene>
<dbReference type="EMBL" id="FNSA01000003">
    <property type="protein sequence ID" value="SED45438.1"/>
    <property type="molecule type" value="Genomic_DNA"/>
</dbReference>
<evidence type="ECO:0000313" key="2">
    <source>
        <dbReference type="EMBL" id="SED45438.1"/>
    </source>
</evidence>
<dbReference type="Pfam" id="PF00383">
    <property type="entry name" value="dCMP_cyt_deam_1"/>
    <property type="match status" value="1"/>
</dbReference>
<dbReference type="InterPro" id="IPR002125">
    <property type="entry name" value="CMP_dCMP_dom"/>
</dbReference>
<dbReference type="Gene3D" id="3.40.140.10">
    <property type="entry name" value="Cytidine Deaminase, domain 2"/>
    <property type="match status" value="1"/>
</dbReference>
<proteinExistence type="predicted"/>
<sequence length="188" mass="19742">MVTDRVWGLPPEGRVKSGAAGYGRAMTVSAPTAADLPYLRRCVDLARAALDDADEPFGSLLVHEGGIVFEDRNRVSGGDATRHPEFEIARWAAEHLAPAERAAAVTYTSGEHCAMCSAAHAWVGLGRIVYAGSTEQLVAWHAEWGVAPSPVAPLPIHAVAPTVPVAGPEPSLADELRILHARAAGVDA</sequence>
<reference evidence="3" key="1">
    <citation type="submission" date="2016-10" db="EMBL/GenBank/DDBJ databases">
        <authorList>
            <person name="Varghese N."/>
            <person name="Submissions S."/>
        </authorList>
    </citation>
    <scope>NUCLEOTIDE SEQUENCE [LARGE SCALE GENOMIC DNA]</scope>
    <source>
        <strain evidence="3">DSM 44234</strain>
    </source>
</reference>
<dbReference type="CDD" id="cd01285">
    <property type="entry name" value="nucleoside_deaminase"/>
    <property type="match status" value="1"/>
</dbReference>
<evidence type="ECO:0000259" key="1">
    <source>
        <dbReference type="PROSITE" id="PS51747"/>
    </source>
</evidence>
<keyword evidence="3" id="KW-1185">Reference proteome</keyword>
<dbReference type="Proteomes" id="UP000182241">
    <property type="component" value="Unassembled WGS sequence"/>
</dbReference>
<name>A0A1H5AU38_TSUTY</name>
<dbReference type="STRING" id="57704.SAMN04489793_5000"/>
<protein>
    <submittedName>
        <fullName evidence="2">tRNA(Arg) A34 adenosine deaminase TadA</fullName>
    </submittedName>
</protein>
<dbReference type="InterPro" id="IPR016193">
    <property type="entry name" value="Cytidine_deaminase-like"/>
</dbReference>
<feature type="domain" description="CMP/dCMP-type deaminase" evidence="1">
    <location>
        <begin position="33"/>
        <end position="162"/>
    </location>
</feature>
<dbReference type="AlphaFoldDB" id="A0A1H5AU38"/>
<dbReference type="PANTHER" id="PTHR11079">
    <property type="entry name" value="CYTOSINE DEAMINASE FAMILY MEMBER"/>
    <property type="match status" value="1"/>
</dbReference>